<dbReference type="Pfam" id="PF01494">
    <property type="entry name" value="FAD_binding_3"/>
    <property type="match status" value="1"/>
</dbReference>
<comment type="similarity">
    <text evidence="3">Belongs to the UbiH/COQ6 family.</text>
</comment>
<dbReference type="RefSeq" id="WP_157989377.1">
    <property type="nucleotide sequence ID" value="NZ_LR217730.1"/>
</dbReference>
<gene>
    <name evidence="10" type="primary">ubiI</name>
    <name evidence="10" type="ORF">ERCIPSPA2889_634</name>
</gene>
<evidence type="ECO:0000313" key="11">
    <source>
        <dbReference type="Proteomes" id="UP000294343"/>
    </source>
</evidence>
<keyword evidence="7" id="KW-0503">Monooxygenase</keyword>
<name>A0A451DIQ1_9GAMM</name>
<evidence type="ECO:0000313" key="10">
    <source>
        <dbReference type="EMBL" id="VFP86526.1"/>
    </source>
</evidence>
<dbReference type="NCBIfam" id="TIGR01988">
    <property type="entry name" value="Ubi-OHases"/>
    <property type="match status" value="1"/>
</dbReference>
<comment type="pathway">
    <text evidence="2">Cofactor biosynthesis; ubiquinone biosynthesis.</text>
</comment>
<comment type="cofactor">
    <cofactor evidence="1">
        <name>FAD</name>
        <dbReference type="ChEBI" id="CHEBI:57692"/>
    </cofactor>
</comment>
<dbReference type="AlphaFoldDB" id="A0A451DIQ1"/>
<evidence type="ECO:0000259" key="9">
    <source>
        <dbReference type="Pfam" id="PF01494"/>
    </source>
</evidence>
<feature type="transmembrane region" description="Helical" evidence="8">
    <location>
        <begin position="6"/>
        <end position="31"/>
    </location>
</feature>
<keyword evidence="6 10" id="KW-0560">Oxidoreductase</keyword>
<protein>
    <submittedName>
        <fullName evidence="10">2-octaprenylphenol hydroxylase</fullName>
        <ecNumber evidence="10">1.14.13.-</ecNumber>
    </submittedName>
</protein>
<dbReference type="InterPro" id="IPR010971">
    <property type="entry name" value="UbiH/COQ6"/>
</dbReference>
<dbReference type="PANTHER" id="PTHR43876">
    <property type="entry name" value="UBIQUINONE BIOSYNTHESIS MONOOXYGENASE COQ6, MITOCHONDRIAL"/>
    <property type="match status" value="1"/>
</dbReference>
<dbReference type="InterPro" id="IPR051205">
    <property type="entry name" value="UbiH/COQ6_monooxygenase"/>
</dbReference>
<reference evidence="10 11" key="1">
    <citation type="submission" date="2019-02" db="EMBL/GenBank/DDBJ databases">
        <authorList>
            <person name="Manzano-Marin A."/>
            <person name="Manzano-Marin A."/>
        </authorList>
    </citation>
    <scope>NUCLEOTIDE SEQUENCE [LARGE SCALE GENOMIC DNA]</scope>
    <source>
        <strain evidence="10 11">ErCipseudotsugae</strain>
    </source>
</reference>
<evidence type="ECO:0000256" key="8">
    <source>
        <dbReference type="SAM" id="Phobius"/>
    </source>
</evidence>
<dbReference type="InterPro" id="IPR036188">
    <property type="entry name" value="FAD/NAD-bd_sf"/>
</dbReference>
<dbReference type="GO" id="GO:0006744">
    <property type="term" value="P:ubiquinone biosynthetic process"/>
    <property type="evidence" value="ECO:0007669"/>
    <property type="project" value="UniProtKB-UniPathway"/>
</dbReference>
<dbReference type="Gene3D" id="3.50.50.60">
    <property type="entry name" value="FAD/NAD(P)-binding domain"/>
    <property type="match status" value="2"/>
</dbReference>
<dbReference type="UniPathway" id="UPA00232"/>
<accession>A0A451DIQ1</accession>
<evidence type="ECO:0000256" key="3">
    <source>
        <dbReference type="ARBA" id="ARBA00005349"/>
    </source>
</evidence>
<keyword evidence="8" id="KW-1133">Transmembrane helix</keyword>
<keyword evidence="4" id="KW-0285">Flavoprotein</keyword>
<evidence type="ECO:0000256" key="2">
    <source>
        <dbReference type="ARBA" id="ARBA00004749"/>
    </source>
</evidence>
<dbReference type="GO" id="GO:0019168">
    <property type="term" value="F:2-polyprenylphenol 6-hydroxylase activity"/>
    <property type="evidence" value="ECO:0007669"/>
    <property type="project" value="TreeGrafter"/>
</dbReference>
<evidence type="ECO:0000256" key="4">
    <source>
        <dbReference type="ARBA" id="ARBA00022630"/>
    </source>
</evidence>
<dbReference type="PANTHER" id="PTHR43876:SF7">
    <property type="entry name" value="UBIQUINONE BIOSYNTHESIS MONOOXYGENASE COQ6, MITOCHONDRIAL"/>
    <property type="match status" value="1"/>
</dbReference>
<dbReference type="GO" id="GO:0071949">
    <property type="term" value="F:FAD binding"/>
    <property type="evidence" value="ECO:0007669"/>
    <property type="project" value="InterPro"/>
</dbReference>
<dbReference type="InterPro" id="IPR002938">
    <property type="entry name" value="FAD-bd"/>
</dbReference>
<dbReference type="Proteomes" id="UP000294343">
    <property type="component" value="Chromosome"/>
</dbReference>
<dbReference type="SUPFAM" id="SSF51905">
    <property type="entry name" value="FAD/NAD(P)-binding domain"/>
    <property type="match status" value="1"/>
</dbReference>
<keyword evidence="5" id="KW-0274">FAD</keyword>
<organism evidence="10 11">
    <name type="scientific">Candidatus Erwinia haradaeae</name>
    <dbReference type="NCBI Taxonomy" id="1922217"/>
    <lineage>
        <taxon>Bacteria</taxon>
        <taxon>Pseudomonadati</taxon>
        <taxon>Pseudomonadota</taxon>
        <taxon>Gammaproteobacteria</taxon>
        <taxon>Enterobacterales</taxon>
        <taxon>Erwiniaceae</taxon>
        <taxon>Erwinia</taxon>
    </lineage>
</organism>
<dbReference type="EMBL" id="LR217730">
    <property type="protein sequence ID" value="VFP86526.1"/>
    <property type="molecule type" value="Genomic_DNA"/>
</dbReference>
<evidence type="ECO:0000256" key="5">
    <source>
        <dbReference type="ARBA" id="ARBA00022827"/>
    </source>
</evidence>
<evidence type="ECO:0000256" key="7">
    <source>
        <dbReference type="ARBA" id="ARBA00023033"/>
    </source>
</evidence>
<dbReference type="OrthoDB" id="9769565at2"/>
<feature type="domain" description="FAD-binding" evidence="9">
    <location>
        <begin position="4"/>
        <end position="345"/>
    </location>
</feature>
<sequence>MDHYDIVIFGAGIIGLSVACGLQGLGLQVLIIKSDLIQTCLDTEIISPTTKHFSVLNPASQLLFQHFGIWSNILNINTSTFYRMDIWERDSSGYITFGEALKKNPSHPLGYVIENQKVHNLLWQHVRNLNNVTILISEKVTGVSFKNEKALLSFKENIIISTSLIIAADGAYSSLHQYVNIPLLSWNYKHHILIANVHTEIPHEETAYQVFHTNSILAFLPLRDPHLGAIIWSLSPKKAEYLAGTSKILFNEKLSVNFDVKLGVCHAEGARQVLPLQGCYAHKLIFNRLVLVGHSAHTMHPLLDQSLNLGLMDAAELIGEIRHLHRQGKDIGQYQNLRRYERRRKHNTFQTLLSTEVYYRTFMGDNLGKKILHDNLLTMVNKLPGIKSYLLKNTQGMINIPNWLR</sequence>
<evidence type="ECO:0000256" key="1">
    <source>
        <dbReference type="ARBA" id="ARBA00001974"/>
    </source>
</evidence>
<evidence type="ECO:0000256" key="6">
    <source>
        <dbReference type="ARBA" id="ARBA00023002"/>
    </source>
</evidence>
<keyword evidence="8" id="KW-0812">Transmembrane</keyword>
<keyword evidence="8" id="KW-0472">Membrane</keyword>
<dbReference type="PRINTS" id="PR00420">
    <property type="entry name" value="RNGMNOXGNASE"/>
</dbReference>
<proteinExistence type="inferred from homology"/>
<dbReference type="EC" id="1.14.13.-" evidence="10"/>